<dbReference type="AlphaFoldDB" id="A0AAF3EFP5"/>
<keyword evidence="1" id="KW-0732">Signal</keyword>
<dbReference type="WBParaSite" id="MBELARI_LOCUS12796">
    <property type="protein sequence ID" value="MBELARI_LOCUS12796"/>
    <property type="gene ID" value="MBELARI_LOCUS12796"/>
</dbReference>
<protein>
    <submittedName>
        <fullName evidence="3">Uncharacterized protein</fullName>
    </submittedName>
</protein>
<feature type="chain" id="PRO_5042040343" evidence="1">
    <location>
        <begin position="17"/>
        <end position="85"/>
    </location>
</feature>
<dbReference type="Proteomes" id="UP000887575">
    <property type="component" value="Unassembled WGS sequence"/>
</dbReference>
<sequence length="85" mass="9313">MLLRSVLVALFAFVCAVISQKSESKGSPEMAMPVYGVAAPDAAETIARVENELVGALRMLGTLEEEPKIAEKRRNKFDQKLFPFG</sequence>
<organism evidence="2 3">
    <name type="scientific">Mesorhabditis belari</name>
    <dbReference type="NCBI Taxonomy" id="2138241"/>
    <lineage>
        <taxon>Eukaryota</taxon>
        <taxon>Metazoa</taxon>
        <taxon>Ecdysozoa</taxon>
        <taxon>Nematoda</taxon>
        <taxon>Chromadorea</taxon>
        <taxon>Rhabditida</taxon>
        <taxon>Rhabditina</taxon>
        <taxon>Rhabditomorpha</taxon>
        <taxon>Rhabditoidea</taxon>
        <taxon>Rhabditidae</taxon>
        <taxon>Mesorhabditinae</taxon>
        <taxon>Mesorhabditis</taxon>
    </lineage>
</organism>
<reference evidence="3" key="1">
    <citation type="submission" date="2024-02" db="UniProtKB">
        <authorList>
            <consortium name="WormBaseParasite"/>
        </authorList>
    </citation>
    <scope>IDENTIFICATION</scope>
</reference>
<accession>A0AAF3EFP5</accession>
<proteinExistence type="predicted"/>
<evidence type="ECO:0000313" key="2">
    <source>
        <dbReference type="Proteomes" id="UP000887575"/>
    </source>
</evidence>
<feature type="signal peptide" evidence="1">
    <location>
        <begin position="1"/>
        <end position="16"/>
    </location>
</feature>
<evidence type="ECO:0000256" key="1">
    <source>
        <dbReference type="SAM" id="SignalP"/>
    </source>
</evidence>
<evidence type="ECO:0000313" key="3">
    <source>
        <dbReference type="WBParaSite" id="MBELARI_LOCUS12796"/>
    </source>
</evidence>
<keyword evidence="2" id="KW-1185">Reference proteome</keyword>
<name>A0AAF3EFP5_9BILA</name>